<dbReference type="PANTHER" id="PTHR42085">
    <property type="entry name" value="F-BOX DOMAIN-CONTAINING PROTEIN"/>
    <property type="match status" value="1"/>
</dbReference>
<feature type="region of interest" description="Disordered" evidence="1">
    <location>
        <begin position="1"/>
        <end position="30"/>
    </location>
</feature>
<dbReference type="AlphaFoldDB" id="A0AA40EU16"/>
<keyword evidence="3" id="KW-1185">Reference proteome</keyword>
<proteinExistence type="predicted"/>
<protein>
    <submittedName>
        <fullName evidence="2">Uncharacterized protein</fullName>
    </submittedName>
</protein>
<accession>A0AA40EU16</accession>
<evidence type="ECO:0000313" key="3">
    <source>
        <dbReference type="Proteomes" id="UP001172155"/>
    </source>
</evidence>
<evidence type="ECO:0000256" key="1">
    <source>
        <dbReference type="SAM" id="MobiDB-lite"/>
    </source>
</evidence>
<name>A0AA40EU16_9PEZI</name>
<dbReference type="Proteomes" id="UP001172155">
    <property type="component" value="Unassembled WGS sequence"/>
</dbReference>
<dbReference type="EMBL" id="JAUKUD010000004">
    <property type="protein sequence ID" value="KAK0745431.1"/>
    <property type="molecule type" value="Genomic_DNA"/>
</dbReference>
<dbReference type="PANTHER" id="PTHR42085:SF2">
    <property type="entry name" value="F-BOX DOMAIN-CONTAINING PROTEIN"/>
    <property type="match status" value="1"/>
</dbReference>
<reference evidence="2" key="1">
    <citation type="submission" date="2023-06" db="EMBL/GenBank/DDBJ databases">
        <title>Genome-scale phylogeny and comparative genomics of the fungal order Sordariales.</title>
        <authorList>
            <consortium name="Lawrence Berkeley National Laboratory"/>
            <person name="Hensen N."/>
            <person name="Bonometti L."/>
            <person name="Westerberg I."/>
            <person name="Brannstrom I.O."/>
            <person name="Guillou S."/>
            <person name="Cros-Aarteil S."/>
            <person name="Calhoun S."/>
            <person name="Haridas S."/>
            <person name="Kuo A."/>
            <person name="Mondo S."/>
            <person name="Pangilinan J."/>
            <person name="Riley R."/>
            <person name="LaButti K."/>
            <person name="Andreopoulos B."/>
            <person name="Lipzen A."/>
            <person name="Chen C."/>
            <person name="Yanf M."/>
            <person name="Daum C."/>
            <person name="Ng V."/>
            <person name="Clum A."/>
            <person name="Steindorff A."/>
            <person name="Ohm R."/>
            <person name="Martin F."/>
            <person name="Silar P."/>
            <person name="Natvig D."/>
            <person name="Lalanne C."/>
            <person name="Gautier V."/>
            <person name="Ament-velasquez S.L."/>
            <person name="Kruys A."/>
            <person name="Hutchinson M.I."/>
            <person name="Powell A.J."/>
            <person name="Barry K."/>
            <person name="Miller A.N."/>
            <person name="Grigoriev I.V."/>
            <person name="Debuchy R."/>
            <person name="Gladieux P."/>
            <person name="Thoren M.H."/>
            <person name="Johannesson H."/>
        </authorList>
    </citation>
    <scope>NUCLEOTIDE SEQUENCE</scope>
    <source>
        <strain evidence="2">SMH3187-1</strain>
    </source>
</reference>
<sequence>MPRRSTAKAPRALQRPVLRTPAPSGYTTPLSSALPSAYASEVEFDPDDPTSQLAMAKLALDDPAATQRKKMREKRKPFRFMDLPGELRIKVYAHHFAGTGDVIDLDPDNHKRIHQKLAILRTSRTIHAEASHVFFSTRTFRIFPTIPGRPFKTKKPLLARLTPRQRSCITSLELRLGPGFNKPPRGWVVNPALGLGDCVNVRRLTVFVECDPSDNIFNGFRVSDGFYEEFSAGLLYNTLNDMAFLDRVYFDAWTSVKKTGVMMRRLMEAATAQGRRICWGPERGWTDHDEAPEISHAALSLGLLGAGTRVAVVA</sequence>
<comment type="caution">
    <text evidence="2">The sequence shown here is derived from an EMBL/GenBank/DDBJ whole genome shotgun (WGS) entry which is preliminary data.</text>
</comment>
<dbReference type="InterPro" id="IPR038883">
    <property type="entry name" value="AN11006-like"/>
</dbReference>
<evidence type="ECO:0000313" key="2">
    <source>
        <dbReference type="EMBL" id="KAK0745431.1"/>
    </source>
</evidence>
<gene>
    <name evidence="2" type="ORF">B0T18DRAFT_428594</name>
</gene>
<organism evidence="2 3">
    <name type="scientific">Schizothecium vesticola</name>
    <dbReference type="NCBI Taxonomy" id="314040"/>
    <lineage>
        <taxon>Eukaryota</taxon>
        <taxon>Fungi</taxon>
        <taxon>Dikarya</taxon>
        <taxon>Ascomycota</taxon>
        <taxon>Pezizomycotina</taxon>
        <taxon>Sordariomycetes</taxon>
        <taxon>Sordariomycetidae</taxon>
        <taxon>Sordariales</taxon>
        <taxon>Schizotheciaceae</taxon>
        <taxon>Schizothecium</taxon>
    </lineage>
</organism>